<evidence type="ECO:0000256" key="2">
    <source>
        <dbReference type="SAM" id="SignalP"/>
    </source>
</evidence>
<feature type="compositionally biased region" description="Low complexity" evidence="1">
    <location>
        <begin position="76"/>
        <end position="85"/>
    </location>
</feature>
<evidence type="ECO:0000256" key="1">
    <source>
        <dbReference type="SAM" id="MobiDB-lite"/>
    </source>
</evidence>
<gene>
    <name evidence="4" type="primary">LOC109705647</name>
</gene>
<feature type="compositionally biased region" description="Basic residues" evidence="1">
    <location>
        <begin position="40"/>
        <end position="56"/>
    </location>
</feature>
<feature type="region of interest" description="Disordered" evidence="1">
    <location>
        <begin position="111"/>
        <end position="164"/>
    </location>
</feature>
<dbReference type="AlphaFoldDB" id="A0A6P5EF18"/>
<feature type="compositionally biased region" description="Basic and acidic residues" evidence="1">
    <location>
        <begin position="141"/>
        <end position="153"/>
    </location>
</feature>
<dbReference type="PANTHER" id="PTHR37728">
    <property type="entry name" value="BNAA04G26730D PROTEIN"/>
    <property type="match status" value="1"/>
</dbReference>
<dbReference type="PANTHER" id="PTHR37728:SF1">
    <property type="entry name" value="OS06G0132300 PROTEIN"/>
    <property type="match status" value="1"/>
</dbReference>
<accession>A0A6P5EF18</accession>
<organism evidence="3 4">
    <name type="scientific">Ananas comosus</name>
    <name type="common">Pineapple</name>
    <name type="synonym">Ananas ananas</name>
    <dbReference type="NCBI Taxonomy" id="4615"/>
    <lineage>
        <taxon>Eukaryota</taxon>
        <taxon>Viridiplantae</taxon>
        <taxon>Streptophyta</taxon>
        <taxon>Embryophyta</taxon>
        <taxon>Tracheophyta</taxon>
        <taxon>Spermatophyta</taxon>
        <taxon>Magnoliopsida</taxon>
        <taxon>Liliopsida</taxon>
        <taxon>Poales</taxon>
        <taxon>Bromeliaceae</taxon>
        <taxon>Bromelioideae</taxon>
        <taxon>Ananas</taxon>
    </lineage>
</organism>
<keyword evidence="3" id="KW-1185">Reference proteome</keyword>
<dbReference type="GeneID" id="109705647"/>
<reference evidence="4" key="2">
    <citation type="submission" date="2025-08" db="UniProtKB">
        <authorList>
            <consortium name="RefSeq"/>
        </authorList>
    </citation>
    <scope>IDENTIFICATION</scope>
    <source>
        <tissue evidence="4">Leaf</tissue>
    </source>
</reference>
<feature type="compositionally biased region" description="Basic residues" evidence="1">
    <location>
        <begin position="129"/>
        <end position="140"/>
    </location>
</feature>
<protein>
    <submittedName>
        <fullName evidence="4">Uncharacterized protein LOC109705647 isoform X1</fullName>
    </submittedName>
</protein>
<dbReference type="RefSeq" id="XP_020081986.1">
    <property type="nucleotide sequence ID" value="XM_020226397.1"/>
</dbReference>
<evidence type="ECO:0000313" key="4">
    <source>
        <dbReference type="RefSeq" id="XP_020081986.1"/>
    </source>
</evidence>
<feature type="chain" id="PRO_5028199007" evidence="2">
    <location>
        <begin position="24"/>
        <end position="185"/>
    </location>
</feature>
<feature type="region of interest" description="Disordered" evidence="1">
    <location>
        <begin position="40"/>
        <end position="99"/>
    </location>
</feature>
<evidence type="ECO:0000313" key="3">
    <source>
        <dbReference type="Proteomes" id="UP000515123"/>
    </source>
</evidence>
<proteinExistence type="predicted"/>
<feature type="signal peptide" evidence="2">
    <location>
        <begin position="1"/>
        <end position="23"/>
    </location>
</feature>
<keyword evidence="2" id="KW-0732">Signal</keyword>
<name>A0A6P5EF18_ANACO</name>
<dbReference type="Proteomes" id="UP000515123">
    <property type="component" value="Unplaced"/>
</dbReference>
<sequence length="185" mass="19942">MLAAAAQPHPLFSLLLLLPHVSLLRLPPPRPLVAAAAAKIRSHHHHHYRRRRRRIAPPRDHSTADDETALDEEDFAPGPATAPAEAEAEGVETGGGLKGSDVLRALQRAVAAKEASPCRGEEEAAASRARARPIWRRRARERPARRDSERLGRQDPGIGEASGRTAGAAILSLAPPLAGSPLYHR</sequence>
<feature type="compositionally biased region" description="Acidic residues" evidence="1">
    <location>
        <begin position="65"/>
        <end position="75"/>
    </location>
</feature>
<reference evidence="3" key="1">
    <citation type="journal article" date="2015" name="Nat. Genet.">
        <title>The pineapple genome and the evolution of CAM photosynthesis.</title>
        <authorList>
            <person name="Ming R."/>
            <person name="VanBuren R."/>
            <person name="Wai C.M."/>
            <person name="Tang H."/>
            <person name="Schatz M.C."/>
            <person name="Bowers J.E."/>
            <person name="Lyons E."/>
            <person name="Wang M.L."/>
            <person name="Chen J."/>
            <person name="Biggers E."/>
            <person name="Zhang J."/>
            <person name="Huang L."/>
            <person name="Zhang L."/>
            <person name="Miao W."/>
            <person name="Zhang J."/>
            <person name="Ye Z."/>
            <person name="Miao C."/>
            <person name="Lin Z."/>
            <person name="Wang H."/>
            <person name="Zhou H."/>
            <person name="Yim W.C."/>
            <person name="Priest H.D."/>
            <person name="Zheng C."/>
            <person name="Woodhouse M."/>
            <person name="Edger P.P."/>
            <person name="Guyot R."/>
            <person name="Guo H.B."/>
            <person name="Guo H."/>
            <person name="Zheng G."/>
            <person name="Singh R."/>
            <person name="Sharma A."/>
            <person name="Min X."/>
            <person name="Zheng Y."/>
            <person name="Lee H."/>
            <person name="Gurtowski J."/>
            <person name="Sedlazeck F.J."/>
            <person name="Harkess A."/>
            <person name="McKain M.R."/>
            <person name="Liao Z."/>
            <person name="Fang J."/>
            <person name="Liu J."/>
            <person name="Zhang X."/>
            <person name="Zhang Q."/>
            <person name="Hu W."/>
            <person name="Qin Y."/>
            <person name="Wang K."/>
            <person name="Chen L.Y."/>
            <person name="Shirley N."/>
            <person name="Lin Y.R."/>
            <person name="Liu L.Y."/>
            <person name="Hernandez A.G."/>
            <person name="Wright C.L."/>
            <person name="Bulone V."/>
            <person name="Tuskan G.A."/>
            <person name="Heath K."/>
            <person name="Zee F."/>
            <person name="Moore P.H."/>
            <person name="Sunkar R."/>
            <person name="Leebens-Mack J.H."/>
            <person name="Mockler T."/>
            <person name="Bennetzen J.L."/>
            <person name="Freeling M."/>
            <person name="Sankoff D."/>
            <person name="Paterson A.H."/>
            <person name="Zhu X."/>
            <person name="Yang X."/>
            <person name="Smith J.A."/>
            <person name="Cushman J.C."/>
            <person name="Paull R.E."/>
            <person name="Yu Q."/>
        </authorList>
    </citation>
    <scope>NUCLEOTIDE SEQUENCE [LARGE SCALE GENOMIC DNA]</scope>
    <source>
        <strain evidence="3">cv. F153</strain>
    </source>
</reference>